<proteinExistence type="predicted"/>
<protein>
    <recommendedName>
        <fullName evidence="6">DUF262 domain-containing protein</fullName>
    </recommendedName>
</protein>
<evidence type="ECO:0000259" key="2">
    <source>
        <dbReference type="Pfam" id="PF07510"/>
    </source>
</evidence>
<dbReference type="AlphaFoldDB" id="A0A7W3JT16"/>
<reference evidence="4 5" key="1">
    <citation type="submission" date="2020-07" db="EMBL/GenBank/DDBJ databases">
        <title>Sequencing the genomes of 1000 actinobacteria strains.</title>
        <authorList>
            <person name="Klenk H.-P."/>
        </authorList>
    </citation>
    <scope>NUCLEOTIDE SEQUENCE [LARGE SCALE GENOMIC DNA]</scope>
    <source>
        <strain evidence="4 5">DSM 23737</strain>
    </source>
</reference>
<sequence length="718" mass="81327">MLTQVKTPQEIFFNPQRLLVPLFQRPYVWSQEGQWAPLWDDIRRVAGRVERHEQATPHFLGAVVLQQQQTEIGTLGVRTIIDGQQRLTTLQLFLDAVHDRVQTAGFENLAKQVLGLVQNPVYFTNTKEDEFKVWPTNRDRAAFNEVMSAPTPVDYTALKAASSRMALAHKFFSGEIGAWLEEGDSETRATALVQTISNYLQIVVIDLQVDEDAQEIFETLNARGTPLTAADLIKNFVFQRLEASPAESEKAYRKYWEEFETPFWEKEVSAGRILYSRSSLFLTQWLVSKTLKDVPAREVFSQFKHHVTDASTPVDALLPKVRESAGIYRDFTEGAAVADGPLNRVNMFVYRTATLDSEVVKPLLLWLLDPELAKIPGPQLNLALVSLESWLVRRAFVRGSTKAYNRFIVDMMKIASAAPRETAGTTIRDTLARQDSPNTYWPGDAEIRRELKTLPIYRRFARGRLRMVLEAIEDHRRGFDQRSPLDVQRVVRGACTIEHVMPQEWRAFWPGAEIDEQGVLRDDTIQTLGNLTLITQALNSKVSNGAWEGEKGKKKSFSKFTTLLLTRQVCEEGEKDWDDERIHARTVSMIDDILQIWPVPVGHFGVIAGTSELATYRVTVSELVRAGLLSPGQDLFARVVAKRGERCQISEDGGIFLGEERFETLSAAARAVTGNQSEGGWWFWLVDMESDRCLSDVRQDYLESLNADAAVQEELQES</sequence>
<evidence type="ECO:0008006" key="6">
    <source>
        <dbReference type="Google" id="ProtNLM"/>
    </source>
</evidence>
<gene>
    <name evidence="4" type="ORF">FB555_000784</name>
</gene>
<evidence type="ECO:0000313" key="5">
    <source>
        <dbReference type="Proteomes" id="UP000524237"/>
    </source>
</evidence>
<dbReference type="Proteomes" id="UP000524237">
    <property type="component" value="Unassembled WGS sequence"/>
</dbReference>
<dbReference type="RefSeq" id="WP_182484098.1">
    <property type="nucleotide sequence ID" value="NZ_JACGWU010000001.1"/>
</dbReference>
<dbReference type="InterPro" id="IPR004919">
    <property type="entry name" value="GmrSD_N"/>
</dbReference>
<dbReference type="Pfam" id="PF18755">
    <property type="entry name" value="RAMA"/>
    <property type="match status" value="1"/>
</dbReference>
<dbReference type="InterPro" id="IPR040843">
    <property type="entry name" value="RAMA"/>
</dbReference>
<name>A0A7W3JT16_9MICO</name>
<dbReference type="PANTHER" id="PTHR35149:SF1">
    <property type="entry name" value="DUF5655 DOMAIN-CONTAINING PROTEIN"/>
    <property type="match status" value="1"/>
</dbReference>
<dbReference type="Pfam" id="PF03235">
    <property type="entry name" value="GmrSD_N"/>
    <property type="match status" value="1"/>
</dbReference>
<evidence type="ECO:0000313" key="4">
    <source>
        <dbReference type="EMBL" id="MBA8828713.1"/>
    </source>
</evidence>
<evidence type="ECO:0000259" key="1">
    <source>
        <dbReference type="Pfam" id="PF03235"/>
    </source>
</evidence>
<feature type="domain" description="GmrSD restriction endonucleases N-terminal" evidence="1">
    <location>
        <begin position="11"/>
        <end position="238"/>
    </location>
</feature>
<comment type="caution">
    <text evidence="4">The sequence shown here is derived from an EMBL/GenBank/DDBJ whole genome shotgun (WGS) entry which is preliminary data.</text>
</comment>
<organism evidence="4 5">
    <name type="scientific">Alpinimonas psychrophila</name>
    <dbReference type="NCBI Taxonomy" id="748908"/>
    <lineage>
        <taxon>Bacteria</taxon>
        <taxon>Bacillati</taxon>
        <taxon>Actinomycetota</taxon>
        <taxon>Actinomycetes</taxon>
        <taxon>Micrococcales</taxon>
        <taxon>Microbacteriaceae</taxon>
        <taxon>Alpinimonas</taxon>
    </lineage>
</organism>
<feature type="domain" description="RAMA" evidence="3">
    <location>
        <begin position="611"/>
        <end position="705"/>
    </location>
</feature>
<feature type="domain" description="GmrSD restriction endonucleases C-terminal" evidence="2">
    <location>
        <begin position="441"/>
        <end position="590"/>
    </location>
</feature>
<dbReference type="InterPro" id="IPR011089">
    <property type="entry name" value="GmrSD_C"/>
</dbReference>
<keyword evidence="5" id="KW-1185">Reference proteome</keyword>
<dbReference type="EMBL" id="JACGWU010000001">
    <property type="protein sequence ID" value="MBA8828713.1"/>
    <property type="molecule type" value="Genomic_DNA"/>
</dbReference>
<dbReference type="Pfam" id="PF07510">
    <property type="entry name" value="GmrSD_C"/>
    <property type="match status" value="1"/>
</dbReference>
<evidence type="ECO:0000259" key="3">
    <source>
        <dbReference type="Pfam" id="PF18755"/>
    </source>
</evidence>
<accession>A0A7W3JT16</accession>
<dbReference type="PANTHER" id="PTHR35149">
    <property type="entry name" value="SLL5132 PROTEIN"/>
    <property type="match status" value="1"/>
</dbReference>